<dbReference type="EMBL" id="JBGNUJ010000001">
    <property type="protein sequence ID" value="KAL3965722.1"/>
    <property type="molecule type" value="Genomic_DNA"/>
</dbReference>
<proteinExistence type="predicted"/>
<gene>
    <name evidence="1" type="ORF">ACCO45_000030</name>
</gene>
<protein>
    <submittedName>
        <fullName evidence="1">Uncharacterized protein</fullName>
    </submittedName>
</protein>
<organism evidence="1 2">
    <name type="scientific">Purpureocillium lilacinum</name>
    <name type="common">Paecilomyces lilacinus</name>
    <dbReference type="NCBI Taxonomy" id="33203"/>
    <lineage>
        <taxon>Eukaryota</taxon>
        <taxon>Fungi</taxon>
        <taxon>Dikarya</taxon>
        <taxon>Ascomycota</taxon>
        <taxon>Pezizomycotina</taxon>
        <taxon>Sordariomycetes</taxon>
        <taxon>Hypocreomycetidae</taxon>
        <taxon>Hypocreales</taxon>
        <taxon>Ophiocordycipitaceae</taxon>
        <taxon>Purpureocillium</taxon>
    </lineage>
</organism>
<evidence type="ECO:0000313" key="2">
    <source>
        <dbReference type="Proteomes" id="UP001638806"/>
    </source>
</evidence>
<comment type="caution">
    <text evidence="1">The sequence shown here is derived from an EMBL/GenBank/DDBJ whole genome shotgun (WGS) entry which is preliminary data.</text>
</comment>
<reference evidence="1" key="1">
    <citation type="submission" date="2024-12" db="EMBL/GenBank/DDBJ databases">
        <title>Comparative genomics and development of molecular markers within Purpureocillium lilacinum and among Purpureocillium species.</title>
        <authorList>
            <person name="Yeh Z.-Y."/>
            <person name="Ni N.-T."/>
            <person name="Lo P.-H."/>
            <person name="Mushyakhwo K."/>
            <person name="Lin C.-F."/>
            <person name="Nai Y.-S."/>
        </authorList>
    </citation>
    <scope>NUCLEOTIDE SEQUENCE</scope>
    <source>
        <strain evidence="1">NCHU-NPUST-175</strain>
    </source>
</reference>
<accession>A0ACC4EAU4</accession>
<dbReference type="Proteomes" id="UP001638806">
    <property type="component" value="Unassembled WGS sequence"/>
</dbReference>
<evidence type="ECO:0000313" key="1">
    <source>
        <dbReference type="EMBL" id="KAL3965722.1"/>
    </source>
</evidence>
<name>A0ACC4EAU4_PURLI</name>
<keyword evidence="2" id="KW-1185">Reference proteome</keyword>
<sequence>MLPAELRRGEAYSSPKLRSTQARSYGAGVVLGFSSVPATNLALPDQTYQDLITTRTWSSPLPPSPLLTWLQIVSNAPGMIARTGHSHLEVPDQDESSKVG</sequence>